<sequence length="70" mass="7556">MRARLRTTAAGSPFGRTWRATLTDGTKRARIGMQAVAATLPARRGGDPKSNETLLASKIFIAPQHLLRAP</sequence>
<accession>A0A2A4F9Q2</accession>
<gene>
    <name evidence="1" type="ORF">BZL54_28270</name>
</gene>
<dbReference type="AlphaFoldDB" id="A0A2A4F9Q2"/>
<proteinExistence type="predicted"/>
<comment type="caution">
    <text evidence="1">The sequence shown here is derived from an EMBL/GenBank/DDBJ whole genome shotgun (WGS) entry which is preliminary data.</text>
</comment>
<organism evidence="1 2">
    <name type="scientific">Burkholderia ubonensis subsp. mesacidophila</name>
    <dbReference type="NCBI Taxonomy" id="265293"/>
    <lineage>
        <taxon>Bacteria</taxon>
        <taxon>Pseudomonadati</taxon>
        <taxon>Pseudomonadota</taxon>
        <taxon>Betaproteobacteria</taxon>
        <taxon>Burkholderiales</taxon>
        <taxon>Burkholderiaceae</taxon>
        <taxon>Burkholderia</taxon>
        <taxon>Burkholderia cepacia complex</taxon>
    </lineage>
</organism>
<reference evidence="1 2" key="1">
    <citation type="submission" date="2017-01" db="EMBL/GenBank/DDBJ databases">
        <title>Whole-Genome Shotgun Sequencing of Two beta-Proteobacterial Species in Search of the Bulgecin Biosynthetic Cluster.</title>
        <authorList>
            <person name="Horsman M.E."/>
            <person name="Marous D.R."/>
            <person name="Li R."/>
            <person name="Oliver R.A."/>
            <person name="Byun B."/>
            <person name="Emrich S.J."/>
            <person name="Boggess B."/>
            <person name="Townsend C.A."/>
            <person name="Mobashery S."/>
        </authorList>
    </citation>
    <scope>NUCLEOTIDE SEQUENCE [LARGE SCALE GENOMIC DNA]</scope>
    <source>
        <strain evidence="1 2">ATCC 31433</strain>
    </source>
</reference>
<evidence type="ECO:0000313" key="2">
    <source>
        <dbReference type="Proteomes" id="UP000217994"/>
    </source>
</evidence>
<dbReference type="Proteomes" id="UP000217994">
    <property type="component" value="Unassembled WGS sequence"/>
</dbReference>
<evidence type="ECO:0000313" key="1">
    <source>
        <dbReference type="EMBL" id="PCE29136.1"/>
    </source>
</evidence>
<name>A0A2A4F9Q2_9BURK</name>
<dbReference type="EMBL" id="MTZU01000087">
    <property type="protein sequence ID" value="PCE29136.1"/>
    <property type="molecule type" value="Genomic_DNA"/>
</dbReference>
<protein>
    <submittedName>
        <fullName evidence="1">Uncharacterized protein</fullName>
    </submittedName>
</protein>